<keyword evidence="2" id="KW-1185">Reference proteome</keyword>
<dbReference type="Gene3D" id="2.60.120.920">
    <property type="match status" value="1"/>
</dbReference>
<sequence>MAQWITDGTLGLTVDGNVVNFDDDRKRNCSAFHALWYDDDGVTSGKHYWKIHFPFLENTAAVGLTSMNLFKRGFACDSICYSGHLGNCGRNLVRAFGPMPAEGDEIGMLAVFDEDRLKDRLLVLNNRQFQTMLKDYH</sequence>
<dbReference type="AlphaFoldDB" id="A0A9Q0RW35"/>
<name>A0A9Q0RW35_9DIPT</name>
<dbReference type="Proteomes" id="UP001151699">
    <property type="component" value="Unassembled WGS sequence"/>
</dbReference>
<evidence type="ECO:0000313" key="1">
    <source>
        <dbReference type="EMBL" id="KAJ6634454.1"/>
    </source>
</evidence>
<dbReference type="EMBL" id="WJQU01000182">
    <property type="protein sequence ID" value="KAJ6634454.1"/>
    <property type="molecule type" value="Genomic_DNA"/>
</dbReference>
<accession>A0A9Q0RW35</accession>
<reference evidence="1" key="1">
    <citation type="submission" date="2022-07" db="EMBL/GenBank/DDBJ databases">
        <authorList>
            <person name="Trinca V."/>
            <person name="Uliana J.V.C."/>
            <person name="Torres T.T."/>
            <person name="Ward R.J."/>
            <person name="Monesi N."/>
        </authorList>
    </citation>
    <scope>NUCLEOTIDE SEQUENCE</scope>
    <source>
        <strain evidence="1">HSMRA1968</strain>
        <tissue evidence="1">Whole embryos</tissue>
    </source>
</reference>
<organism evidence="1 2">
    <name type="scientific">Pseudolycoriella hygida</name>
    <dbReference type="NCBI Taxonomy" id="35572"/>
    <lineage>
        <taxon>Eukaryota</taxon>
        <taxon>Metazoa</taxon>
        <taxon>Ecdysozoa</taxon>
        <taxon>Arthropoda</taxon>
        <taxon>Hexapoda</taxon>
        <taxon>Insecta</taxon>
        <taxon>Pterygota</taxon>
        <taxon>Neoptera</taxon>
        <taxon>Endopterygota</taxon>
        <taxon>Diptera</taxon>
        <taxon>Nematocera</taxon>
        <taxon>Sciaroidea</taxon>
        <taxon>Sciaridae</taxon>
        <taxon>Pseudolycoriella</taxon>
    </lineage>
</organism>
<evidence type="ECO:0000313" key="2">
    <source>
        <dbReference type="Proteomes" id="UP001151699"/>
    </source>
</evidence>
<protein>
    <submittedName>
        <fullName evidence="1">Uncharacterized protein</fullName>
    </submittedName>
</protein>
<dbReference type="InterPro" id="IPR043136">
    <property type="entry name" value="B30.2/SPRY_sf"/>
</dbReference>
<comment type="caution">
    <text evidence="1">The sequence shown here is derived from an EMBL/GenBank/DDBJ whole genome shotgun (WGS) entry which is preliminary data.</text>
</comment>
<dbReference type="OrthoDB" id="9972551at2759"/>
<proteinExistence type="predicted"/>
<gene>
    <name evidence="1" type="ORF">Bhyg_17278</name>
</gene>